<name>X0TGZ8_9ZZZZ</name>
<evidence type="ECO:0008006" key="2">
    <source>
        <dbReference type="Google" id="ProtNLM"/>
    </source>
</evidence>
<accession>X0TGZ8</accession>
<gene>
    <name evidence="1" type="ORF">S01H1_22856</name>
</gene>
<organism evidence="1">
    <name type="scientific">marine sediment metagenome</name>
    <dbReference type="NCBI Taxonomy" id="412755"/>
    <lineage>
        <taxon>unclassified sequences</taxon>
        <taxon>metagenomes</taxon>
        <taxon>ecological metagenomes</taxon>
    </lineage>
</organism>
<comment type="caution">
    <text evidence="1">The sequence shown here is derived from an EMBL/GenBank/DDBJ whole genome shotgun (WGS) entry which is preliminary data.</text>
</comment>
<dbReference type="EMBL" id="BARS01013010">
    <property type="protein sequence ID" value="GAF92484.1"/>
    <property type="molecule type" value="Genomic_DNA"/>
</dbReference>
<evidence type="ECO:0000313" key="1">
    <source>
        <dbReference type="EMBL" id="GAF92484.1"/>
    </source>
</evidence>
<protein>
    <recommendedName>
        <fullName evidence="2">Bacterial transcriptional activator domain-containing protein</fullName>
    </recommendedName>
</protein>
<reference evidence="1" key="1">
    <citation type="journal article" date="2014" name="Front. Microbiol.">
        <title>High frequency of phylogenetically diverse reductive dehalogenase-homologous genes in deep subseafloor sedimentary metagenomes.</title>
        <authorList>
            <person name="Kawai M."/>
            <person name="Futagami T."/>
            <person name="Toyoda A."/>
            <person name="Takaki Y."/>
            <person name="Nishi S."/>
            <person name="Hori S."/>
            <person name="Arai W."/>
            <person name="Tsubouchi T."/>
            <person name="Morono Y."/>
            <person name="Uchiyama I."/>
            <person name="Ito T."/>
            <person name="Fujiyama A."/>
            <person name="Inagaki F."/>
            <person name="Takami H."/>
        </authorList>
    </citation>
    <scope>NUCLEOTIDE SEQUENCE</scope>
    <source>
        <strain evidence="1">Expedition CK06-06</strain>
    </source>
</reference>
<proteinExistence type="predicted"/>
<dbReference type="AlphaFoldDB" id="X0TGZ8"/>
<sequence length="62" mass="6970">AFHVAIARCHARLGDHDQARAWLSRVDRARVRDRALEADILEVRALLRRGRSQRGRGGAAGR</sequence>
<feature type="non-terminal residue" evidence="1">
    <location>
        <position position="1"/>
    </location>
</feature>